<keyword evidence="2" id="KW-0677">Repeat</keyword>
<dbReference type="RefSeq" id="WP_265133861.1">
    <property type="nucleotide sequence ID" value="NZ_FXTX01000010.1"/>
</dbReference>
<feature type="domain" description="DJ-1/PfpI" evidence="3">
    <location>
        <begin position="3"/>
        <end position="163"/>
    </location>
</feature>
<dbReference type="EMBL" id="FXTX01000010">
    <property type="protein sequence ID" value="SMP12961.1"/>
    <property type="molecule type" value="Genomic_DNA"/>
</dbReference>
<gene>
    <name evidence="4" type="ORF">SAMN06264868_11021</name>
</gene>
<comment type="similarity">
    <text evidence="1">Belongs to the peptidase C56 family.</text>
</comment>
<dbReference type="FunFam" id="3.40.50.880:FF:000015">
    <property type="entry name" value="Protein DJ-1 homolog C"/>
    <property type="match status" value="1"/>
</dbReference>
<dbReference type="InterPro" id="IPR006286">
    <property type="entry name" value="C56_PfpI-like"/>
</dbReference>
<dbReference type="SUPFAM" id="SSF52317">
    <property type="entry name" value="Class I glutamine amidotransferase-like"/>
    <property type="match status" value="1"/>
</dbReference>
<organism evidence="4 5">
    <name type="scientific">Venenivibrio stagnispumantis</name>
    <dbReference type="NCBI Taxonomy" id="407998"/>
    <lineage>
        <taxon>Bacteria</taxon>
        <taxon>Pseudomonadati</taxon>
        <taxon>Aquificota</taxon>
        <taxon>Aquificia</taxon>
        <taxon>Aquificales</taxon>
        <taxon>Hydrogenothermaceae</taxon>
        <taxon>Venenivibrio</taxon>
    </lineage>
</organism>
<protein>
    <submittedName>
        <fullName evidence="4">4-methyl-5(B-hydroxyethyl)-thiazole monophosphate biosynthesis</fullName>
    </submittedName>
</protein>
<dbReference type="GO" id="GO:0005737">
    <property type="term" value="C:cytoplasm"/>
    <property type="evidence" value="ECO:0007669"/>
    <property type="project" value="TreeGrafter"/>
</dbReference>
<evidence type="ECO:0000256" key="2">
    <source>
        <dbReference type="ARBA" id="ARBA00022737"/>
    </source>
</evidence>
<dbReference type="InterPro" id="IPR050325">
    <property type="entry name" value="Prot/Nucl_acid_deglycase"/>
</dbReference>
<dbReference type="InterPro" id="IPR002818">
    <property type="entry name" value="DJ-1/PfpI"/>
</dbReference>
<sequence>MANVVVPLADGFEEIEAMSIIDILRRAGINVVIAGLHDGYISSTRGVKVIPDTTIDKINPDDFDMIVLPGGQPGTDNLNADERVKNLIKHFYNKGKLTGAICAAPYVLSEAGVLEGKKATSYPTYKDKLKNVNYLEDMVVEDSNVLTSRGPGTAACFALKIVEKLVGKEKADEIKKATLFDKCC</sequence>
<dbReference type="NCBIfam" id="TIGR01383">
    <property type="entry name" value="not_thiJ"/>
    <property type="match status" value="1"/>
</dbReference>
<dbReference type="Gene3D" id="3.40.50.880">
    <property type="match status" value="1"/>
</dbReference>
<dbReference type="InterPro" id="IPR006287">
    <property type="entry name" value="DJ-1"/>
</dbReference>
<evidence type="ECO:0000259" key="3">
    <source>
        <dbReference type="Pfam" id="PF01965"/>
    </source>
</evidence>
<proteinExistence type="inferred from homology"/>
<reference evidence="4" key="1">
    <citation type="submission" date="2017-05" db="EMBL/GenBank/DDBJ databases">
        <authorList>
            <person name="Varghese N."/>
            <person name="Submissions S."/>
        </authorList>
    </citation>
    <scope>NUCLEOTIDE SEQUENCE</scope>
    <source>
        <strain evidence="4">DSM 18763</strain>
    </source>
</reference>
<accession>A0AA46AEH9</accession>
<dbReference type="InterPro" id="IPR029062">
    <property type="entry name" value="Class_I_gatase-like"/>
</dbReference>
<evidence type="ECO:0000256" key="1">
    <source>
        <dbReference type="ARBA" id="ARBA00008542"/>
    </source>
</evidence>
<dbReference type="PANTHER" id="PTHR48094:SF12">
    <property type="entry name" value="PARKINSON DISEASE PROTEIN 7 HOMOLOG"/>
    <property type="match status" value="1"/>
</dbReference>
<dbReference type="CDD" id="cd03135">
    <property type="entry name" value="GATase1_DJ-1"/>
    <property type="match status" value="1"/>
</dbReference>
<evidence type="ECO:0000313" key="5">
    <source>
        <dbReference type="Proteomes" id="UP001157947"/>
    </source>
</evidence>
<name>A0AA46AEH9_9AQUI</name>
<evidence type="ECO:0000313" key="4">
    <source>
        <dbReference type="EMBL" id="SMP12961.1"/>
    </source>
</evidence>
<comment type="caution">
    <text evidence="4">The sequence shown here is derived from an EMBL/GenBank/DDBJ whole genome shotgun (WGS) entry which is preliminary data.</text>
</comment>
<dbReference type="Proteomes" id="UP001157947">
    <property type="component" value="Unassembled WGS sequence"/>
</dbReference>
<dbReference type="AlphaFoldDB" id="A0AA46AEH9"/>
<dbReference type="Pfam" id="PF01965">
    <property type="entry name" value="DJ-1_PfpI"/>
    <property type="match status" value="1"/>
</dbReference>
<keyword evidence="5" id="KW-1185">Reference proteome</keyword>
<dbReference type="PROSITE" id="PS51276">
    <property type="entry name" value="PEPTIDASE_C56_PFPI"/>
    <property type="match status" value="1"/>
</dbReference>
<dbReference type="PANTHER" id="PTHR48094">
    <property type="entry name" value="PROTEIN/NUCLEIC ACID DEGLYCASE DJ-1-RELATED"/>
    <property type="match status" value="1"/>
</dbReference>